<dbReference type="InterPro" id="IPR042533">
    <property type="entry name" value="Nucleoporin_Nup155_C_1"/>
</dbReference>
<protein>
    <submittedName>
        <fullName evidence="9">Nucleoporin</fullName>
    </submittedName>
</protein>
<dbReference type="Gene3D" id="1.25.40.440">
    <property type="entry name" value="Nucleoporin, helical domain, central subdomain"/>
    <property type="match status" value="1"/>
</dbReference>
<dbReference type="GO" id="GO:0000972">
    <property type="term" value="P:transcription-dependent tethering of RNA polymerase II gene DNA at nuclear periphery"/>
    <property type="evidence" value="ECO:0007669"/>
    <property type="project" value="TreeGrafter"/>
</dbReference>
<organism evidence="9 10">
    <name type="scientific">Lichtheimia corymbifera JMRC:FSU:9682</name>
    <dbReference type="NCBI Taxonomy" id="1263082"/>
    <lineage>
        <taxon>Eukaryota</taxon>
        <taxon>Fungi</taxon>
        <taxon>Fungi incertae sedis</taxon>
        <taxon>Mucoromycota</taxon>
        <taxon>Mucoromycotina</taxon>
        <taxon>Mucoromycetes</taxon>
        <taxon>Mucorales</taxon>
        <taxon>Lichtheimiaceae</taxon>
        <taxon>Lichtheimia</taxon>
    </lineage>
</organism>
<sequence length="1583" mass="176599">MDDHSNKEQALAITTTTHKKWWQFWKSDSTVDPHSYSTLKKSTILIIISFAGAVNPIASTVYYPALTEVQRAFNTTDTAVNASVSLFVFLTAFCPLVWASWSDGTGRRPIYLVSFAIAIVGSICCAVSVNIAMLIVFRAVSAVGASSVMSLGAGSLADCFEAHERGRAYSFYVVGPIAGPAIGPIIGGYLTERFGWRSTFWFVAIFIFCIWTLILFFLPETYRPDPSTAAAADVSTKKGKLRIPNPVGALKLLRFPNVLVAVIFLGIMFGVYYLLNTLFAWTYANQYKLDSGTVGVCFLPSAVGGILGGNIGGRLSDIVYNRNVRKAGIGAPTYPEMRLSIPVLCIASFILFGSCVGYGWCVQENVHFGVPMVFLFFVSFGIMLPHVTLTTYLVDCHRSQSASVTACNNLSRYIMAGIGTLLSSDLMRAMGNGILFTVAGALPMASSTVHRDLSPAEQHASLTNAGATIEQLIKRDSQYPDLADLLRGPTSENYVKRVSPIEQDFIKSHSIQIPDNLAEQIDQLECRCFMGVLPEIKRAWITVDHRLFLWNYVDGSDFYTYEDQDQIICGVGLVKPKPDSFGENINYVLVLATPVSISILAVSIDDQGIAGDRISLFFTDLAIPSDGVQMSQITGTDDGRIFMVGDDGRVYELEYHQKRGWFQRQGCSLITRTQTPLNSYLPTFLRKQAQVQIVQIAVDSERKVLYMLSNMSTIDVVYLGNPTNPFQIVASNNDICNQARLACRQSTVIFDPSEFQIRSIHVISKAESKKVHLLAVSTSGFRMYFTHHRDALRYMANNQDDQPPNALELIHIRLPPPVEFSGATPMMQGQENPNGIVHASYYDCGTMITAKIMNEDKDKIIMTAADMRTFASQLDANNTTTTNNTSTTIPTSTPASAVYSSPAQRMTLVETSTSIECDGRVYAIAEANVHPKGKQCINEISKRLTEPPRQFLVLSGKGLTFFVKQRPVDILQQLLLNARDDIEGHAREFLDFFAGYGRVQSCAMCLAIICANFGATTHEQVSVIRGATQLFFECGGSPAAAPSITTGSNFLGKATGPANTIYSGKHDGFALYFARLVAPVWSLKVFEITSQPKATQNTSKLQAKLLESQRDLVRLKSFMDANQEFHASANITDSRFQSADQGMLQVLVNEQQSLHSLYILLTQCIEAISFLDFLIDAGIQEIFQGIPESARTEIHNLSLDTMLKDPRGRVMTRELVIAAINKYGASHTHVGFDIVSDLLRRKCSSFFGPSDVAFYKGVENLRRAQRADVEQERYHALTESLDLFKQGADYLTDEKLSEICAAYDREHYYLGSVELPLERAQKLDPQQQALAYTEGRVPFGDAAGQQFHQERKRCYEHVFRALQSVRASCNTPDANRHAEAVHYANRVLQAALSYQDKHFHYELYEWFLQEGHKRDLLVVDSKFLIPFFKERVSEVEGMDFLWQYYRRKEQYYEAALYLEALASRPNGLPLLKRVEYLALAMVNARCRDPKQQKAQESTQLLQQLERSIGYARIQMRLQHTLNAMATPESQQAARELDNELLDLSDLYNKYAQPFGIIDEERAILQLADYTDEPSSYVTSDIFK</sequence>
<feature type="transmembrane region" description="Helical" evidence="7">
    <location>
        <begin position="373"/>
        <end position="394"/>
    </location>
</feature>
<dbReference type="PANTHER" id="PTHR10350">
    <property type="entry name" value="NUCLEAR PORE COMPLEX PROTEIN NUP155"/>
    <property type="match status" value="1"/>
</dbReference>
<dbReference type="GO" id="GO:0017056">
    <property type="term" value="F:structural constituent of nuclear pore"/>
    <property type="evidence" value="ECO:0007669"/>
    <property type="project" value="InterPro"/>
</dbReference>
<keyword evidence="5" id="KW-0539">Nucleus</keyword>
<dbReference type="InterPro" id="IPR036259">
    <property type="entry name" value="MFS_trans_sf"/>
</dbReference>
<dbReference type="SUPFAM" id="SSF103473">
    <property type="entry name" value="MFS general substrate transporter"/>
    <property type="match status" value="1"/>
</dbReference>
<keyword evidence="4" id="KW-0813">Transport</keyword>
<keyword evidence="7" id="KW-1133">Transmembrane helix</keyword>
<comment type="caution">
    <text evidence="9">The sequence shown here is derived from an EMBL/GenBank/DDBJ whole genome shotgun (WGS) entry which is preliminary data.</text>
</comment>
<feature type="transmembrane region" description="Helical" evidence="7">
    <location>
        <begin position="169"/>
        <end position="187"/>
    </location>
</feature>
<evidence type="ECO:0000256" key="7">
    <source>
        <dbReference type="SAM" id="Phobius"/>
    </source>
</evidence>
<name>A0A068RGR5_9FUNG</name>
<feature type="region of interest" description="Disordered" evidence="6">
    <location>
        <begin position="877"/>
        <end position="897"/>
    </location>
</feature>
<keyword evidence="7" id="KW-0812">Transmembrane</keyword>
<dbReference type="GO" id="GO:0022857">
    <property type="term" value="F:transmembrane transporter activity"/>
    <property type="evidence" value="ECO:0007669"/>
    <property type="project" value="InterPro"/>
</dbReference>
<dbReference type="PANTHER" id="PTHR10350:SF6">
    <property type="entry name" value="NUCLEAR PORE COMPLEX PROTEIN NUP155"/>
    <property type="match status" value="1"/>
</dbReference>
<feature type="domain" description="Major facilitator superfamily (MFS) profile" evidence="8">
    <location>
        <begin position="44"/>
        <end position="458"/>
    </location>
</feature>
<dbReference type="GO" id="GO:0036228">
    <property type="term" value="P:protein localization to nuclear inner membrane"/>
    <property type="evidence" value="ECO:0007669"/>
    <property type="project" value="TreeGrafter"/>
</dbReference>
<evidence type="ECO:0000256" key="2">
    <source>
        <dbReference type="ARBA" id="ARBA00004141"/>
    </source>
</evidence>
<feature type="transmembrane region" description="Helical" evidence="7">
    <location>
        <begin position="135"/>
        <end position="157"/>
    </location>
</feature>
<dbReference type="InterPro" id="IPR020846">
    <property type="entry name" value="MFS_dom"/>
</dbReference>
<dbReference type="Gene3D" id="1.20.58.1780">
    <property type="match status" value="1"/>
</dbReference>
<dbReference type="GO" id="GO:0044611">
    <property type="term" value="C:nuclear pore inner ring"/>
    <property type="evidence" value="ECO:0007669"/>
    <property type="project" value="TreeGrafter"/>
</dbReference>
<feature type="transmembrane region" description="Helical" evidence="7">
    <location>
        <begin position="110"/>
        <end position="129"/>
    </location>
</feature>
<dbReference type="InterPro" id="IPR004870">
    <property type="entry name" value="Nucleoporin_Nup155"/>
</dbReference>
<dbReference type="Proteomes" id="UP000027586">
    <property type="component" value="Unassembled WGS sequence"/>
</dbReference>
<evidence type="ECO:0000256" key="4">
    <source>
        <dbReference type="ARBA" id="ARBA00022448"/>
    </source>
</evidence>
<feature type="transmembrane region" description="Helical" evidence="7">
    <location>
        <begin position="252"/>
        <end position="275"/>
    </location>
</feature>
<evidence type="ECO:0000256" key="5">
    <source>
        <dbReference type="ARBA" id="ARBA00023242"/>
    </source>
</evidence>
<comment type="similarity">
    <text evidence="3">Belongs to the non-repetitive/WGA-negative nucleoporin family.</text>
</comment>
<dbReference type="CDD" id="cd17323">
    <property type="entry name" value="MFS_Tpo1_MDR_like"/>
    <property type="match status" value="1"/>
</dbReference>
<evidence type="ECO:0000313" key="9">
    <source>
        <dbReference type="EMBL" id="CDH49164.1"/>
    </source>
</evidence>
<reference evidence="9" key="1">
    <citation type="submission" date="2013-08" db="EMBL/GenBank/DDBJ databases">
        <title>Gene expansion shapes genome architecture in the human pathogen Lichtheimia corymbifera: an evolutionary genomics analysis in the ancient terrestrial Mucorales (Mucoromycotina).</title>
        <authorList>
            <person name="Schwartze V.U."/>
            <person name="Winter S."/>
            <person name="Shelest E."/>
            <person name="Marcet-Houben M."/>
            <person name="Horn F."/>
            <person name="Wehner S."/>
            <person name="Hoffmann K."/>
            <person name="Riege K."/>
            <person name="Sammeth M."/>
            <person name="Nowrousian M."/>
            <person name="Valiante V."/>
            <person name="Linde J."/>
            <person name="Jacobsen I.D."/>
            <person name="Marz M."/>
            <person name="Brakhage A.A."/>
            <person name="Gabaldon T."/>
            <person name="Bocker S."/>
            <person name="Voigt K."/>
        </authorList>
    </citation>
    <scope>NUCLEOTIDE SEQUENCE [LARGE SCALE GENOMIC DNA]</scope>
    <source>
        <strain evidence="9">FSU 9682</strain>
    </source>
</reference>
<dbReference type="InterPro" id="IPR011701">
    <property type="entry name" value="MFS"/>
</dbReference>
<dbReference type="Pfam" id="PF07690">
    <property type="entry name" value="MFS_1"/>
    <property type="match status" value="1"/>
</dbReference>
<feature type="transmembrane region" description="Helical" evidence="7">
    <location>
        <begin position="78"/>
        <end position="98"/>
    </location>
</feature>
<dbReference type="Gene3D" id="1.20.120.1050">
    <property type="match status" value="1"/>
</dbReference>
<dbReference type="GO" id="GO:0006606">
    <property type="term" value="P:protein import into nucleus"/>
    <property type="evidence" value="ECO:0007669"/>
    <property type="project" value="TreeGrafter"/>
</dbReference>
<evidence type="ECO:0000256" key="6">
    <source>
        <dbReference type="SAM" id="MobiDB-lite"/>
    </source>
</evidence>
<keyword evidence="10" id="KW-1185">Reference proteome</keyword>
<dbReference type="Gene3D" id="1.20.1720.10">
    <property type="entry name" value="Multidrug resistance protein D"/>
    <property type="match status" value="1"/>
</dbReference>
<dbReference type="Pfam" id="PF03177">
    <property type="entry name" value="Nucleoporin_C"/>
    <property type="match status" value="1"/>
</dbReference>
<dbReference type="Gene3D" id="1.25.40.450">
    <property type="entry name" value="Nucleoporin, helical domain, N-terminal subdomain"/>
    <property type="match status" value="1"/>
</dbReference>
<dbReference type="GO" id="GO:0016020">
    <property type="term" value="C:membrane"/>
    <property type="evidence" value="ECO:0007669"/>
    <property type="project" value="UniProtKB-SubCell"/>
</dbReference>
<evidence type="ECO:0000256" key="1">
    <source>
        <dbReference type="ARBA" id="ARBA00004123"/>
    </source>
</evidence>
<dbReference type="OrthoDB" id="338970at2759"/>
<dbReference type="InterPro" id="IPR014908">
    <property type="entry name" value="Nucleoporin_Nup133/Nup155_N"/>
</dbReference>
<evidence type="ECO:0000256" key="3">
    <source>
        <dbReference type="ARBA" id="ARBA00007373"/>
    </source>
</evidence>
<dbReference type="PROSITE" id="PS50850">
    <property type="entry name" value="MFS"/>
    <property type="match status" value="1"/>
</dbReference>
<feature type="transmembrane region" description="Helical" evidence="7">
    <location>
        <begin position="199"/>
        <end position="218"/>
    </location>
</feature>
<evidence type="ECO:0000313" key="10">
    <source>
        <dbReference type="Proteomes" id="UP000027586"/>
    </source>
</evidence>
<accession>A0A068RGR5</accession>
<comment type="subcellular location">
    <subcellularLocation>
        <location evidence="2">Membrane</location>
        <topology evidence="2">Multi-pass membrane protein</topology>
    </subcellularLocation>
    <subcellularLocation>
        <location evidence="1">Nucleus</location>
    </subcellularLocation>
</comment>
<feature type="transmembrane region" description="Helical" evidence="7">
    <location>
        <begin position="44"/>
        <end position="66"/>
    </location>
</feature>
<dbReference type="Pfam" id="PF08801">
    <property type="entry name" value="Nucleoporin_N"/>
    <property type="match status" value="1"/>
</dbReference>
<dbReference type="InterPro" id="IPR007187">
    <property type="entry name" value="Nucleoporin_Nup133/Nup155_C"/>
</dbReference>
<dbReference type="InterPro" id="IPR042537">
    <property type="entry name" value="Nucleoporin_Nup155_C_2"/>
</dbReference>
<dbReference type="VEuPathDB" id="FungiDB:LCOR_00920.1"/>
<keyword evidence="7" id="KW-0472">Membrane</keyword>
<feature type="transmembrane region" description="Helical" evidence="7">
    <location>
        <begin position="339"/>
        <end position="361"/>
    </location>
</feature>
<proteinExistence type="inferred from homology"/>
<evidence type="ECO:0000259" key="8">
    <source>
        <dbReference type="PROSITE" id="PS50850"/>
    </source>
</evidence>
<dbReference type="STRING" id="1263082.A0A068RGR5"/>
<dbReference type="GO" id="GO:0006405">
    <property type="term" value="P:RNA export from nucleus"/>
    <property type="evidence" value="ECO:0007669"/>
    <property type="project" value="TreeGrafter"/>
</dbReference>
<dbReference type="EMBL" id="CBTN010000002">
    <property type="protein sequence ID" value="CDH49164.1"/>
    <property type="molecule type" value="Genomic_DNA"/>
</dbReference>
<gene>
    <name evidence="9" type="ORF">LCOR_00920.1</name>
</gene>